<dbReference type="Pfam" id="PF22665">
    <property type="entry name" value="WHD_DUF6293"/>
    <property type="match status" value="1"/>
</dbReference>
<dbReference type="InterPro" id="IPR054162">
    <property type="entry name" value="DUF6293_C"/>
</dbReference>
<dbReference type="OrthoDB" id="142096at2157"/>
<dbReference type="Proteomes" id="UP000033101">
    <property type="component" value="Chromosome"/>
</dbReference>
<evidence type="ECO:0000259" key="1">
    <source>
        <dbReference type="Pfam" id="PF19810"/>
    </source>
</evidence>
<dbReference type="GeneID" id="24833302"/>
<evidence type="ECO:0000313" key="3">
    <source>
        <dbReference type="EMBL" id="AKB80416.1"/>
    </source>
</evidence>
<organism evidence="3 4">
    <name type="scientific">Methanosarcina horonobensis HB-1 = JCM 15518</name>
    <dbReference type="NCBI Taxonomy" id="1434110"/>
    <lineage>
        <taxon>Archaea</taxon>
        <taxon>Methanobacteriati</taxon>
        <taxon>Methanobacteriota</taxon>
        <taxon>Stenosarchaea group</taxon>
        <taxon>Methanomicrobia</taxon>
        <taxon>Methanosarcinales</taxon>
        <taxon>Methanosarcinaceae</taxon>
        <taxon>Methanosarcina</taxon>
    </lineage>
</organism>
<dbReference type="EMBL" id="CP009516">
    <property type="protein sequence ID" value="AKB80416.1"/>
    <property type="molecule type" value="Genomic_DNA"/>
</dbReference>
<dbReference type="AlphaFoldDB" id="A0A0E3SGX1"/>
<dbReference type="STRING" id="1434110.MSHOH_3933"/>
<dbReference type="PATRIC" id="fig|1434110.4.peg.5006"/>
<dbReference type="Pfam" id="PF19810">
    <property type="entry name" value="HFX_2341_N"/>
    <property type="match status" value="1"/>
</dbReference>
<proteinExistence type="predicted"/>
<protein>
    <submittedName>
        <fullName evidence="3">Uncharacterized protein</fullName>
    </submittedName>
</protein>
<feature type="domain" description="DUF6293" evidence="2">
    <location>
        <begin position="153"/>
        <end position="253"/>
    </location>
</feature>
<dbReference type="KEGG" id="mhor:MSHOH_3933"/>
<gene>
    <name evidence="3" type="ORF">MSHOH_3933</name>
</gene>
<dbReference type="RefSeq" id="WP_048142649.1">
    <property type="nucleotide sequence ID" value="NZ_CP009516.1"/>
</dbReference>
<accession>A0A0E3SGX1</accession>
<feature type="domain" description="HFX-2341-like N-terminal" evidence="1">
    <location>
        <begin position="5"/>
        <end position="127"/>
    </location>
</feature>
<reference evidence="3 4" key="1">
    <citation type="submission" date="2014-07" db="EMBL/GenBank/DDBJ databases">
        <title>Methanogenic archaea and the global carbon cycle.</title>
        <authorList>
            <person name="Henriksen J.R."/>
            <person name="Luke J."/>
            <person name="Reinhart S."/>
            <person name="Benedict M.N."/>
            <person name="Youngblut N.D."/>
            <person name="Metcalf M.E."/>
            <person name="Whitaker R.J."/>
            <person name="Metcalf W.W."/>
        </authorList>
    </citation>
    <scope>NUCLEOTIDE SEQUENCE [LARGE SCALE GENOMIC DNA]</scope>
    <source>
        <strain evidence="3 4">HB-1</strain>
    </source>
</reference>
<name>A0A0E3SGX1_9EURY</name>
<dbReference type="InterPro" id="IPR046260">
    <property type="entry name" value="HFX_2341-like_N"/>
</dbReference>
<dbReference type="HOGENOM" id="CLU_087820_0_0_2"/>
<evidence type="ECO:0000259" key="2">
    <source>
        <dbReference type="Pfam" id="PF22665"/>
    </source>
</evidence>
<keyword evidence="4" id="KW-1185">Reference proteome</keyword>
<sequence length="257" mass="29273">MEEIVHIIPLASEIDMAVKPFDKMRANKVYLLHTKYIRKEFSSKGSWYFLQEVKKRLEQKNIEVITVESDLSDPLPLLSTISDIIVQEKKENNLIYVNMSASGKLTAVSSTFAAMHHDVKVYYVYADGGYSKNEEELLEHGLSIVNELKYFILTNFTIDIPTGAKSIFLTELYKKGKMTTNDIINMIKEGKLQGFEDLNESLDGKQRTSSNMLVRINRGLLNELKRNGYILIEKRGRNNVIVITDKGKYAACLIGHA</sequence>
<evidence type="ECO:0000313" key="4">
    <source>
        <dbReference type="Proteomes" id="UP000033101"/>
    </source>
</evidence>